<dbReference type="Pfam" id="PF02127">
    <property type="entry name" value="Peptidase_M18"/>
    <property type="match status" value="1"/>
</dbReference>
<comment type="similarity">
    <text evidence="2 9">Belongs to the peptidase M18 family.</text>
</comment>
<keyword evidence="8 9" id="KW-0482">Metalloprotease</keyword>
<keyword evidence="3 9" id="KW-0031">Aminopeptidase</keyword>
<dbReference type="PANTHER" id="PTHR28570:SF3">
    <property type="entry name" value="ASPARTYL AMINOPEPTIDASE"/>
    <property type="match status" value="1"/>
</dbReference>
<keyword evidence="5 9" id="KW-0479">Metal-binding</keyword>
<keyword evidence="12" id="KW-1185">Reference proteome</keyword>
<protein>
    <recommendedName>
        <fullName evidence="10">M18 family aminopeptidase</fullName>
        <ecNumber evidence="10">3.4.11.-</ecNumber>
    </recommendedName>
</protein>
<dbReference type="Gene3D" id="2.30.250.10">
    <property type="entry name" value="Aminopeptidase i, Domain 2"/>
    <property type="match status" value="1"/>
</dbReference>
<keyword evidence="7 9" id="KW-0862">Zinc</keyword>
<comment type="caution">
    <text evidence="11">The sequence shown here is derived from an EMBL/GenBank/DDBJ whole genome shotgun (WGS) entry which is preliminary data.</text>
</comment>
<evidence type="ECO:0000256" key="1">
    <source>
        <dbReference type="ARBA" id="ARBA00001947"/>
    </source>
</evidence>
<dbReference type="PANTHER" id="PTHR28570">
    <property type="entry name" value="ASPARTYL AMINOPEPTIDASE"/>
    <property type="match status" value="1"/>
</dbReference>
<gene>
    <name evidence="11" type="ORF">HKD39_07825</name>
</gene>
<dbReference type="GO" id="GO:0006508">
    <property type="term" value="P:proteolysis"/>
    <property type="evidence" value="ECO:0007669"/>
    <property type="project" value="UniProtKB-KW"/>
</dbReference>
<evidence type="ECO:0000256" key="7">
    <source>
        <dbReference type="ARBA" id="ARBA00022833"/>
    </source>
</evidence>
<sequence length="461" mass="48596">MTVAAPADSPATTEYLAAMAGYLDASPTPFHAVAEAAALLTAAGYTELFETDEWPTRPGRYLVRRSGSLVAWDSGAGSDCGDGGDNAPAATGFRIVGAHTDSPNLRIKPRPDYARAGWQMLGVEPYGGPLLNSWLDRDLGLAGQVTVRDPELPGGWRTELVLASEPLLRVSQLAVHLHREVNDEGLRLNPQLHLAPHWGVGDTPADFRGWLAEQVDIAPDDILGWDMMTFDLTPARRLGRERELLASGRLDNLATCFAAVSALLGVAGPDGESVAPQADRGDFASTPVIVLFDHEEVGSTSERGAQSTLLPAVLERIVAGRGGDRQDFLRAMSGTVIASGDMAHAIHPNYPERHEPQHPIAVNGGPVLKINNKGRYATDAAGAAAFALACETAGVPMQQFVVRSDLPSGSTVGPMTAALTGATTVDFGAPMLSMHSAREVCGAFDQPGYAAALAAFLAPRD</sequence>
<reference evidence="11 12" key="1">
    <citation type="submission" date="2020-05" db="EMBL/GenBank/DDBJ databases">
        <title>Nakamurella sp. DB0629 isolated from air conditioner.</title>
        <authorList>
            <person name="Kim D.H."/>
            <person name="Kim D.-U."/>
        </authorList>
    </citation>
    <scope>NUCLEOTIDE SEQUENCE [LARGE SCALE GENOMIC DNA]</scope>
    <source>
        <strain evidence="11 12">DB0629</strain>
    </source>
</reference>
<dbReference type="SUPFAM" id="SSF53187">
    <property type="entry name" value="Zn-dependent exopeptidases"/>
    <property type="match status" value="1"/>
</dbReference>
<comment type="cofactor">
    <cofactor evidence="1 10">
        <name>Zn(2+)</name>
        <dbReference type="ChEBI" id="CHEBI:29105"/>
    </cofactor>
</comment>
<dbReference type="GO" id="GO:0004177">
    <property type="term" value="F:aminopeptidase activity"/>
    <property type="evidence" value="ECO:0007669"/>
    <property type="project" value="UniProtKB-KW"/>
</dbReference>
<evidence type="ECO:0000256" key="4">
    <source>
        <dbReference type="ARBA" id="ARBA00022670"/>
    </source>
</evidence>
<dbReference type="RefSeq" id="WP_171199285.1">
    <property type="nucleotide sequence ID" value="NZ_JABEND010000003.1"/>
</dbReference>
<dbReference type="GO" id="GO:0008270">
    <property type="term" value="F:zinc ion binding"/>
    <property type="evidence" value="ECO:0007669"/>
    <property type="project" value="InterPro"/>
</dbReference>
<evidence type="ECO:0000256" key="3">
    <source>
        <dbReference type="ARBA" id="ARBA00022438"/>
    </source>
</evidence>
<evidence type="ECO:0000256" key="2">
    <source>
        <dbReference type="ARBA" id="ARBA00008290"/>
    </source>
</evidence>
<dbReference type="InterPro" id="IPR023358">
    <property type="entry name" value="Peptidase_M18_dom2"/>
</dbReference>
<organism evidence="11 12">
    <name type="scientific">Nakamurella aerolata</name>
    <dbReference type="NCBI Taxonomy" id="1656892"/>
    <lineage>
        <taxon>Bacteria</taxon>
        <taxon>Bacillati</taxon>
        <taxon>Actinomycetota</taxon>
        <taxon>Actinomycetes</taxon>
        <taxon>Nakamurellales</taxon>
        <taxon>Nakamurellaceae</taxon>
        <taxon>Nakamurella</taxon>
    </lineage>
</organism>
<keyword evidence="6 9" id="KW-0378">Hydrolase</keyword>
<evidence type="ECO:0000256" key="6">
    <source>
        <dbReference type="ARBA" id="ARBA00022801"/>
    </source>
</evidence>
<evidence type="ECO:0000256" key="10">
    <source>
        <dbReference type="RuleBase" id="RU004387"/>
    </source>
</evidence>
<dbReference type="GO" id="GO:0005737">
    <property type="term" value="C:cytoplasm"/>
    <property type="evidence" value="ECO:0007669"/>
    <property type="project" value="UniProtKB-ARBA"/>
</dbReference>
<evidence type="ECO:0000256" key="5">
    <source>
        <dbReference type="ARBA" id="ARBA00022723"/>
    </source>
</evidence>
<name>A0A849AFK6_9ACTN</name>
<dbReference type="AlphaFoldDB" id="A0A849AFK6"/>
<dbReference type="InterPro" id="IPR001948">
    <property type="entry name" value="Peptidase_M18"/>
</dbReference>
<keyword evidence="4 9" id="KW-0645">Protease</keyword>
<dbReference type="GO" id="GO:0008237">
    <property type="term" value="F:metallopeptidase activity"/>
    <property type="evidence" value="ECO:0007669"/>
    <property type="project" value="UniProtKB-KW"/>
</dbReference>
<dbReference type="EC" id="3.4.11.-" evidence="10"/>
<evidence type="ECO:0000256" key="9">
    <source>
        <dbReference type="RuleBase" id="RU004386"/>
    </source>
</evidence>
<dbReference type="PRINTS" id="PR00932">
    <property type="entry name" value="AMINO1PTASE"/>
</dbReference>
<evidence type="ECO:0000313" key="11">
    <source>
        <dbReference type="EMBL" id="NNG35622.1"/>
    </source>
</evidence>
<evidence type="ECO:0000313" key="12">
    <source>
        <dbReference type="Proteomes" id="UP000562984"/>
    </source>
</evidence>
<proteinExistence type="inferred from homology"/>
<dbReference type="EMBL" id="JABEND010000003">
    <property type="protein sequence ID" value="NNG35622.1"/>
    <property type="molecule type" value="Genomic_DNA"/>
</dbReference>
<evidence type="ECO:0000256" key="8">
    <source>
        <dbReference type="ARBA" id="ARBA00023049"/>
    </source>
</evidence>
<dbReference type="Proteomes" id="UP000562984">
    <property type="component" value="Unassembled WGS sequence"/>
</dbReference>
<accession>A0A849AFK6</accession>
<dbReference type="SUPFAM" id="SSF101821">
    <property type="entry name" value="Aminopeptidase/glucanase lid domain"/>
    <property type="match status" value="1"/>
</dbReference>
<dbReference type="Gene3D" id="3.40.630.10">
    <property type="entry name" value="Zn peptidases"/>
    <property type="match status" value="1"/>
</dbReference>
<dbReference type="NCBIfam" id="NF002759">
    <property type="entry name" value="PRK02813.1"/>
    <property type="match status" value="1"/>
</dbReference>